<organism evidence="13 14">
    <name type="scientific">Advenella mimigardefordensis (strain DSM 17166 / LMG 22922 / DPN7)</name>
    <dbReference type="NCBI Taxonomy" id="1247726"/>
    <lineage>
        <taxon>Bacteria</taxon>
        <taxon>Pseudomonadati</taxon>
        <taxon>Pseudomonadota</taxon>
        <taxon>Betaproteobacteria</taxon>
        <taxon>Burkholderiales</taxon>
        <taxon>Alcaligenaceae</taxon>
    </lineage>
</organism>
<keyword evidence="7" id="KW-0675">Receptor</keyword>
<dbReference type="SUPFAM" id="SSF53850">
    <property type="entry name" value="Periplasmic binding protein-like II"/>
    <property type="match status" value="1"/>
</dbReference>
<dbReference type="InterPro" id="IPR001638">
    <property type="entry name" value="Solute-binding_3/MltF_N"/>
</dbReference>
<sequence>MKKYGVFESGGLRWITRAWITRTLEIVGFALMIGLAPGPTPAQEQAAASRAVTVGVYESPPFVTRENGQYTGMAIELWQSLENKLQLSSTYKSYPSYRKLIEAVRDGEIDAAVTNLTITRQRAQSIAFTQPWYDSGLRIMTPSKGSGSFQSILEGLSDSGHLTTFAWLLILALFATVIITLLDRRLDSEFPRRWREGLADNFFHTMSILTTGKTTHKNLFGWIGRIWSALWMVLGVAIIAYVTSSITSVMTTTSLTSQIHSLSDLPGKTVGVLGGSVGEDYVQERGIETRDYDSLDASVEALLSDDVDALVGDASVLEYFAHSQPGQPVRLVGTVFHPDKYGFGFPLQSDLLRPVTLELLGMHERGDIHKLRVKYFGDTR</sequence>
<keyword evidence="5" id="KW-0406">Ion transport</keyword>
<dbReference type="InterPro" id="IPR015683">
    <property type="entry name" value="Ionotropic_Glu_rcpt"/>
</dbReference>
<dbReference type="Pfam" id="PF00060">
    <property type="entry name" value="Lig_chan"/>
    <property type="match status" value="1"/>
</dbReference>
<reference evidence="13 14" key="1">
    <citation type="journal article" date="2014" name="Microbiology">
        <title>Unravelling the complete genome sequence of Advenella mimigardefordensis strain DPN7T and novel insights in the catabolism of the xenobiotic polythioester precursor 3,3'-dithiodipropionate.</title>
        <authorList>
            <person name="Wubbeler J.H."/>
            <person name="Hiessl S."/>
            <person name="Schuldes J."/>
            <person name="Thurmer A."/>
            <person name="Daniel R."/>
            <person name="Steinbuchel A."/>
        </authorList>
    </citation>
    <scope>NUCLEOTIDE SEQUENCE [LARGE SCALE GENOMIC DNA]</scope>
    <source>
        <strain evidence="14">DSM 17166 / LMG 22922 / DPN7</strain>
    </source>
</reference>
<keyword evidence="9" id="KW-0407">Ion channel</keyword>
<gene>
    <name evidence="13" type="ORF">MIM_c30920</name>
</gene>
<evidence type="ECO:0000256" key="6">
    <source>
        <dbReference type="ARBA" id="ARBA00023136"/>
    </source>
</evidence>
<dbReference type="Gene3D" id="1.10.287.70">
    <property type="match status" value="1"/>
</dbReference>
<dbReference type="GO" id="GO:0016020">
    <property type="term" value="C:membrane"/>
    <property type="evidence" value="ECO:0007669"/>
    <property type="project" value="UniProtKB-SubCell"/>
</dbReference>
<protein>
    <submittedName>
        <fullName evidence="13">Putative extracellular solute-binding protein, family 3</fullName>
    </submittedName>
</protein>
<feature type="domain" description="Solute-binding protein family 3/N-terminal" evidence="11">
    <location>
        <begin position="51"/>
        <end position="379"/>
    </location>
</feature>
<evidence type="ECO:0000256" key="9">
    <source>
        <dbReference type="ARBA" id="ARBA00023303"/>
    </source>
</evidence>
<comment type="subcellular location">
    <subcellularLocation>
        <location evidence="1">Membrane</location>
        <topology evidence="1">Multi-pass membrane protein</topology>
    </subcellularLocation>
</comment>
<dbReference type="Pfam" id="PF00497">
    <property type="entry name" value="SBP_bac_3"/>
    <property type="match status" value="1"/>
</dbReference>
<evidence type="ECO:0000256" key="2">
    <source>
        <dbReference type="ARBA" id="ARBA00022448"/>
    </source>
</evidence>
<evidence type="ECO:0000259" key="11">
    <source>
        <dbReference type="SMART" id="SM00062"/>
    </source>
</evidence>
<dbReference type="Gene3D" id="3.40.190.10">
    <property type="entry name" value="Periplasmic binding protein-like II"/>
    <property type="match status" value="2"/>
</dbReference>
<proteinExistence type="predicted"/>
<feature type="transmembrane region" description="Helical" evidence="10">
    <location>
        <begin position="222"/>
        <end position="242"/>
    </location>
</feature>
<dbReference type="InterPro" id="IPR001320">
    <property type="entry name" value="Iontro_rcpt_C"/>
</dbReference>
<keyword evidence="8" id="KW-0325">Glycoprotein</keyword>
<dbReference type="SMART" id="SM00062">
    <property type="entry name" value="PBPb"/>
    <property type="match status" value="1"/>
</dbReference>
<evidence type="ECO:0000313" key="13">
    <source>
        <dbReference type="EMBL" id="AHG65156.1"/>
    </source>
</evidence>
<evidence type="ECO:0000259" key="12">
    <source>
        <dbReference type="SMART" id="SM00079"/>
    </source>
</evidence>
<dbReference type="SMART" id="SM00079">
    <property type="entry name" value="PBPe"/>
    <property type="match status" value="1"/>
</dbReference>
<evidence type="ECO:0000313" key="14">
    <source>
        <dbReference type="Proteomes" id="UP000019095"/>
    </source>
</evidence>
<name>W0PED3_ADVMD</name>
<dbReference type="RefSeq" id="WP_245592757.1">
    <property type="nucleotide sequence ID" value="NZ_CP003915.1"/>
</dbReference>
<dbReference type="GO" id="GO:0015276">
    <property type="term" value="F:ligand-gated monoatomic ion channel activity"/>
    <property type="evidence" value="ECO:0007669"/>
    <property type="project" value="InterPro"/>
</dbReference>
<keyword evidence="2" id="KW-0813">Transport</keyword>
<evidence type="ECO:0000256" key="1">
    <source>
        <dbReference type="ARBA" id="ARBA00004141"/>
    </source>
</evidence>
<dbReference type="EMBL" id="CP003915">
    <property type="protein sequence ID" value="AHG65156.1"/>
    <property type="molecule type" value="Genomic_DNA"/>
</dbReference>
<evidence type="ECO:0000256" key="3">
    <source>
        <dbReference type="ARBA" id="ARBA00022692"/>
    </source>
</evidence>
<evidence type="ECO:0000256" key="10">
    <source>
        <dbReference type="SAM" id="Phobius"/>
    </source>
</evidence>
<feature type="transmembrane region" description="Helical" evidence="10">
    <location>
        <begin position="165"/>
        <end position="182"/>
    </location>
</feature>
<dbReference type="PATRIC" id="fig|1247726.3.peg.3404"/>
<evidence type="ECO:0000256" key="5">
    <source>
        <dbReference type="ARBA" id="ARBA00023065"/>
    </source>
</evidence>
<dbReference type="SUPFAM" id="SSF81324">
    <property type="entry name" value="Voltage-gated potassium channels"/>
    <property type="match status" value="1"/>
</dbReference>
<evidence type="ECO:0000256" key="7">
    <source>
        <dbReference type="ARBA" id="ARBA00023170"/>
    </source>
</evidence>
<feature type="domain" description="Ionotropic glutamate receptor C-terminal" evidence="12">
    <location>
        <begin position="51"/>
        <end position="378"/>
    </location>
</feature>
<keyword evidence="3 10" id="KW-0812">Transmembrane</keyword>
<keyword evidence="6 10" id="KW-0472">Membrane</keyword>
<keyword evidence="14" id="KW-1185">Reference proteome</keyword>
<dbReference type="PANTHER" id="PTHR18966">
    <property type="entry name" value="IONOTROPIC GLUTAMATE RECEPTOR"/>
    <property type="match status" value="1"/>
</dbReference>
<dbReference type="Proteomes" id="UP000019095">
    <property type="component" value="Chromosome"/>
</dbReference>
<evidence type="ECO:0000256" key="8">
    <source>
        <dbReference type="ARBA" id="ARBA00023180"/>
    </source>
</evidence>
<keyword evidence="4 10" id="KW-1133">Transmembrane helix</keyword>
<dbReference type="KEGG" id="amim:MIM_c30920"/>
<accession>W0PED3</accession>
<dbReference type="eggNOG" id="COG0834">
    <property type="taxonomic scope" value="Bacteria"/>
</dbReference>
<dbReference type="HOGENOM" id="CLU_019602_21_0_4"/>
<dbReference type="AlphaFoldDB" id="W0PED3"/>
<evidence type="ECO:0000256" key="4">
    <source>
        <dbReference type="ARBA" id="ARBA00022989"/>
    </source>
</evidence>